<comment type="caution">
    <text evidence="2">The sequence shown here is derived from an EMBL/GenBank/DDBJ whole genome shotgun (WGS) entry which is preliminary data.</text>
</comment>
<dbReference type="SUPFAM" id="SSF160631">
    <property type="entry name" value="SMI1/KNR4-like"/>
    <property type="match status" value="1"/>
</dbReference>
<sequence length="147" mass="15895">MAYEELEAHLLALGARPRSEPLPDETWAAVGLAPGDVPPVARWLLDHFAGSTFARGARLVDGDRVVDELGWLLDGEELVAAYESTRDCLPAAVLPFEDDGADNHLCLDLATGQVLRHVHDAPLDGRHLVPRADSLESFLAALRPGED</sequence>
<gene>
    <name evidence="2" type="ORF">F4554_003465</name>
</gene>
<reference evidence="2 3" key="1">
    <citation type="submission" date="2020-07" db="EMBL/GenBank/DDBJ databases">
        <title>Sequencing the genomes of 1000 actinobacteria strains.</title>
        <authorList>
            <person name="Klenk H.-P."/>
        </authorList>
    </citation>
    <scope>NUCLEOTIDE SEQUENCE [LARGE SCALE GENOMIC DNA]</scope>
    <source>
        <strain evidence="2 3">DSM 18448</strain>
    </source>
</reference>
<dbReference type="InterPro" id="IPR018958">
    <property type="entry name" value="Knr4/Smi1-like_dom"/>
</dbReference>
<evidence type="ECO:0000259" key="1">
    <source>
        <dbReference type="Pfam" id="PF09346"/>
    </source>
</evidence>
<evidence type="ECO:0000313" key="2">
    <source>
        <dbReference type="EMBL" id="NYH90827.1"/>
    </source>
</evidence>
<dbReference type="Proteomes" id="UP000579605">
    <property type="component" value="Unassembled WGS sequence"/>
</dbReference>
<feature type="domain" description="Knr4/Smi1-like" evidence="1">
    <location>
        <begin position="42"/>
        <end position="140"/>
    </location>
</feature>
<dbReference type="InterPro" id="IPR037883">
    <property type="entry name" value="Knr4/Smi1-like_sf"/>
</dbReference>
<dbReference type="AlphaFoldDB" id="A0A852ZCF7"/>
<protein>
    <recommendedName>
        <fullName evidence="1">Knr4/Smi1-like domain-containing protein</fullName>
    </recommendedName>
</protein>
<proteinExistence type="predicted"/>
<organism evidence="2 3">
    <name type="scientific">Actinopolymorpha rutila</name>
    <dbReference type="NCBI Taxonomy" id="446787"/>
    <lineage>
        <taxon>Bacteria</taxon>
        <taxon>Bacillati</taxon>
        <taxon>Actinomycetota</taxon>
        <taxon>Actinomycetes</taxon>
        <taxon>Propionibacteriales</taxon>
        <taxon>Actinopolymorphaceae</taxon>
        <taxon>Actinopolymorpha</taxon>
    </lineage>
</organism>
<keyword evidence="3" id="KW-1185">Reference proteome</keyword>
<accession>A0A852ZCF7</accession>
<dbReference type="RefSeq" id="WP_179788472.1">
    <property type="nucleotide sequence ID" value="NZ_BAAARR010000016.1"/>
</dbReference>
<evidence type="ECO:0000313" key="3">
    <source>
        <dbReference type="Proteomes" id="UP000579605"/>
    </source>
</evidence>
<dbReference type="Pfam" id="PF09346">
    <property type="entry name" value="SMI1_KNR4"/>
    <property type="match status" value="1"/>
</dbReference>
<dbReference type="EMBL" id="JACBZH010000001">
    <property type="protein sequence ID" value="NYH90827.1"/>
    <property type="molecule type" value="Genomic_DNA"/>
</dbReference>
<name>A0A852ZCF7_9ACTN</name>